<accession>A0A091CV00</accession>
<proteinExistence type="predicted"/>
<dbReference type="Proteomes" id="UP000028990">
    <property type="component" value="Unassembled WGS sequence"/>
</dbReference>
<feature type="compositionally biased region" description="Polar residues" evidence="1">
    <location>
        <begin position="23"/>
        <end position="32"/>
    </location>
</feature>
<protein>
    <submittedName>
        <fullName evidence="2">Uncharacterized protein</fullName>
    </submittedName>
</protein>
<sequence length="187" mass="20587">MCTPPPDLFPEEALGGHGRENRAQGSKGQGSQPIHLVVCSSMAGNEQKALRDNYSADTRSMSNALGYFIRTPLGHTRLREMKTRTETHIMESQKTLTMFQIHQCHQRQSGARLGDSSLTKFPTAATGIRMVQRTQTQAPNPEAREAEVSEVGEVGKAREHLPEKTATSKDPVSPGNCKMETPTQPFQ</sequence>
<feature type="region of interest" description="Disordered" evidence="1">
    <location>
        <begin position="133"/>
        <end position="187"/>
    </location>
</feature>
<evidence type="ECO:0000313" key="3">
    <source>
        <dbReference type="Proteomes" id="UP000028990"/>
    </source>
</evidence>
<name>A0A091CV00_FUKDA</name>
<reference evidence="2 3" key="1">
    <citation type="submission" date="2013-11" db="EMBL/GenBank/DDBJ databases">
        <title>The Damaraland mole rat (Fukomys damarensis) genome and evolution of African mole rats.</title>
        <authorList>
            <person name="Gladyshev V.N."/>
            <person name="Fang X."/>
        </authorList>
    </citation>
    <scope>NUCLEOTIDE SEQUENCE [LARGE SCALE GENOMIC DNA]</scope>
    <source>
        <tissue evidence="2">Liver</tissue>
    </source>
</reference>
<evidence type="ECO:0000313" key="2">
    <source>
        <dbReference type="EMBL" id="KFO23409.1"/>
    </source>
</evidence>
<feature type="compositionally biased region" description="Basic and acidic residues" evidence="1">
    <location>
        <begin position="142"/>
        <end position="167"/>
    </location>
</feature>
<evidence type="ECO:0000256" key="1">
    <source>
        <dbReference type="SAM" id="MobiDB-lite"/>
    </source>
</evidence>
<gene>
    <name evidence="2" type="ORF">H920_15169</name>
</gene>
<keyword evidence="3" id="KW-1185">Reference proteome</keyword>
<feature type="region of interest" description="Disordered" evidence="1">
    <location>
        <begin position="1"/>
        <end position="32"/>
    </location>
</feature>
<dbReference type="AlphaFoldDB" id="A0A091CV00"/>
<organism evidence="2 3">
    <name type="scientific">Fukomys damarensis</name>
    <name type="common">Damaraland mole rat</name>
    <name type="synonym">Cryptomys damarensis</name>
    <dbReference type="NCBI Taxonomy" id="885580"/>
    <lineage>
        <taxon>Eukaryota</taxon>
        <taxon>Metazoa</taxon>
        <taxon>Chordata</taxon>
        <taxon>Craniata</taxon>
        <taxon>Vertebrata</taxon>
        <taxon>Euteleostomi</taxon>
        <taxon>Mammalia</taxon>
        <taxon>Eutheria</taxon>
        <taxon>Euarchontoglires</taxon>
        <taxon>Glires</taxon>
        <taxon>Rodentia</taxon>
        <taxon>Hystricomorpha</taxon>
        <taxon>Bathyergidae</taxon>
        <taxon>Fukomys</taxon>
    </lineage>
</organism>
<dbReference type="EMBL" id="KN123763">
    <property type="protein sequence ID" value="KFO23409.1"/>
    <property type="molecule type" value="Genomic_DNA"/>
</dbReference>